<feature type="region of interest" description="Disordered" evidence="1">
    <location>
        <begin position="1"/>
        <end position="38"/>
    </location>
</feature>
<proteinExistence type="predicted"/>
<evidence type="ECO:0000313" key="2">
    <source>
        <dbReference type="EnsemblMetazoa" id="GAUT030794-PA"/>
    </source>
</evidence>
<feature type="compositionally biased region" description="Basic and acidic residues" evidence="1">
    <location>
        <begin position="7"/>
        <end position="27"/>
    </location>
</feature>
<name>A0A1A9VA95_GLOAU</name>
<dbReference type="Proteomes" id="UP000078200">
    <property type="component" value="Unassembled WGS sequence"/>
</dbReference>
<keyword evidence="3" id="KW-1185">Reference proteome</keyword>
<evidence type="ECO:0000256" key="1">
    <source>
        <dbReference type="SAM" id="MobiDB-lite"/>
    </source>
</evidence>
<evidence type="ECO:0000313" key="3">
    <source>
        <dbReference type="Proteomes" id="UP000078200"/>
    </source>
</evidence>
<dbReference type="VEuPathDB" id="VectorBase:GAUT030794"/>
<reference evidence="2" key="1">
    <citation type="submission" date="2020-05" db="UniProtKB">
        <authorList>
            <consortium name="EnsemblMetazoa"/>
        </authorList>
    </citation>
    <scope>IDENTIFICATION</scope>
    <source>
        <strain evidence="2">TTRI</strain>
    </source>
</reference>
<dbReference type="EnsemblMetazoa" id="GAUT030794-RA">
    <property type="protein sequence ID" value="GAUT030794-PA"/>
    <property type="gene ID" value="GAUT030794"/>
</dbReference>
<sequence>MYKTSPRRGEHLQQNKTENQHQKKNNDSNDNSANFCYTPKRKHNRQHCIRIMLYYSILMTLHHSQTMEGCSAPLVVKFADTQKEKDQKKLQQLHGLCGITALNTPTATSVLGNLTSTVPGTAISPATSLVPTQISAAATRTNPTMAALAAVAASPPTVPTATATGTATLLPTTGGTLTAVTPNMLAPPPGNSAANPSHASSYITTADSLMAPSSAAAQLQLFQQLQAFGLQPAHYLQGEYANIYIVSYQQVIADK</sequence>
<protein>
    <submittedName>
        <fullName evidence="2">Uncharacterized protein</fullName>
    </submittedName>
</protein>
<organism evidence="2 3">
    <name type="scientific">Glossina austeni</name>
    <name type="common">Savannah tsetse fly</name>
    <dbReference type="NCBI Taxonomy" id="7395"/>
    <lineage>
        <taxon>Eukaryota</taxon>
        <taxon>Metazoa</taxon>
        <taxon>Ecdysozoa</taxon>
        <taxon>Arthropoda</taxon>
        <taxon>Hexapoda</taxon>
        <taxon>Insecta</taxon>
        <taxon>Pterygota</taxon>
        <taxon>Neoptera</taxon>
        <taxon>Endopterygota</taxon>
        <taxon>Diptera</taxon>
        <taxon>Brachycera</taxon>
        <taxon>Muscomorpha</taxon>
        <taxon>Hippoboscoidea</taxon>
        <taxon>Glossinidae</taxon>
        <taxon>Glossina</taxon>
    </lineage>
</organism>
<dbReference type="AlphaFoldDB" id="A0A1A9VA95"/>
<accession>A0A1A9VA95</accession>